<evidence type="ECO:0000256" key="8">
    <source>
        <dbReference type="ARBA" id="ARBA00022888"/>
    </source>
</evidence>
<keyword evidence="8 13" id="KW-0061">Asparagine biosynthesis</keyword>
<dbReference type="InterPro" id="IPR029055">
    <property type="entry name" value="Ntn_hydrolases_N"/>
</dbReference>
<dbReference type="InterPro" id="IPR050795">
    <property type="entry name" value="Asn_Synthetase"/>
</dbReference>
<protein>
    <recommendedName>
        <fullName evidence="3">Asparagine synthetase [glutamine-hydrolyzing]</fullName>
        <ecNumber evidence="2">6.3.5.4</ecNumber>
    </recommendedName>
    <alternativeName>
        <fullName evidence="10">Glutamine-dependent asparagine synthetase</fullName>
    </alternativeName>
</protein>
<comment type="catalytic activity">
    <reaction evidence="11">
        <text>L-aspartate + L-glutamine + ATP + H2O = L-asparagine + L-glutamate + AMP + diphosphate + H(+)</text>
        <dbReference type="Rhea" id="RHEA:12228"/>
        <dbReference type="ChEBI" id="CHEBI:15377"/>
        <dbReference type="ChEBI" id="CHEBI:15378"/>
        <dbReference type="ChEBI" id="CHEBI:29985"/>
        <dbReference type="ChEBI" id="CHEBI:29991"/>
        <dbReference type="ChEBI" id="CHEBI:30616"/>
        <dbReference type="ChEBI" id="CHEBI:33019"/>
        <dbReference type="ChEBI" id="CHEBI:58048"/>
        <dbReference type="ChEBI" id="CHEBI:58359"/>
        <dbReference type="ChEBI" id="CHEBI:456215"/>
        <dbReference type="EC" id="6.3.5.4"/>
    </reaction>
</comment>
<dbReference type="CDD" id="cd01991">
    <property type="entry name" value="Asn_synthase_B_C"/>
    <property type="match status" value="1"/>
</dbReference>
<evidence type="ECO:0000256" key="14">
    <source>
        <dbReference type="PIRSR" id="PIRSR001589-2"/>
    </source>
</evidence>
<dbReference type="Proteomes" id="UP000014760">
    <property type="component" value="Unassembled WGS sequence"/>
</dbReference>
<keyword evidence="5 13" id="KW-0028">Amino-acid biosynthesis</keyword>
<reference evidence="19" key="1">
    <citation type="submission" date="2012-12" db="EMBL/GenBank/DDBJ databases">
        <authorList>
            <person name="Hellsten U."/>
            <person name="Grimwood J."/>
            <person name="Chapman J.A."/>
            <person name="Shapiro H."/>
            <person name="Aerts A."/>
            <person name="Otillar R.P."/>
            <person name="Terry A.Y."/>
            <person name="Boore J.L."/>
            <person name="Simakov O."/>
            <person name="Marletaz F."/>
            <person name="Cho S.-J."/>
            <person name="Edsinger-Gonzales E."/>
            <person name="Havlak P."/>
            <person name="Kuo D.-H."/>
            <person name="Larsson T."/>
            <person name="Lv J."/>
            <person name="Arendt D."/>
            <person name="Savage R."/>
            <person name="Osoegawa K."/>
            <person name="de Jong P."/>
            <person name="Lindberg D.R."/>
            <person name="Seaver E.C."/>
            <person name="Weisblat D.A."/>
            <person name="Putnam N.H."/>
            <person name="Grigoriev I.V."/>
            <person name="Rokhsar D.S."/>
        </authorList>
    </citation>
    <scope>NUCLEOTIDE SEQUENCE</scope>
    <source>
        <strain evidence="19">I ESC-2004</strain>
    </source>
</reference>
<dbReference type="Gene3D" id="3.60.20.10">
    <property type="entry name" value="Glutamine Phosphoribosylpyrophosphate, subunit 1, domain 1"/>
    <property type="match status" value="1"/>
</dbReference>
<accession>R7UWH9</accession>
<dbReference type="GO" id="GO:0005524">
    <property type="term" value="F:ATP binding"/>
    <property type="evidence" value="ECO:0007669"/>
    <property type="project" value="UniProtKB-KW"/>
</dbReference>
<dbReference type="FunCoup" id="R7UWH9">
    <property type="interactions" value="582"/>
</dbReference>
<evidence type="ECO:0000256" key="4">
    <source>
        <dbReference type="ARBA" id="ARBA00022598"/>
    </source>
</evidence>
<dbReference type="GO" id="GO:0070981">
    <property type="term" value="P:L-asparagine biosynthetic process"/>
    <property type="evidence" value="ECO:0007669"/>
    <property type="project" value="UniProtKB-UniPathway"/>
</dbReference>
<feature type="binding site" evidence="14">
    <location>
        <begin position="355"/>
        <end position="356"/>
    </location>
    <ligand>
        <name>ATP</name>
        <dbReference type="ChEBI" id="CHEBI:30616"/>
    </ligand>
</feature>
<evidence type="ECO:0000313" key="18">
    <source>
        <dbReference type="EnsemblMetazoa" id="CapteP170790"/>
    </source>
</evidence>
<evidence type="ECO:0000256" key="3">
    <source>
        <dbReference type="ARBA" id="ARBA00021389"/>
    </source>
</evidence>
<dbReference type="OrthoDB" id="409189at2759"/>
<evidence type="ECO:0000259" key="16">
    <source>
        <dbReference type="PROSITE" id="PS51278"/>
    </source>
</evidence>
<evidence type="ECO:0000256" key="13">
    <source>
        <dbReference type="PIRSR" id="PIRSR001589-1"/>
    </source>
</evidence>
<dbReference type="InterPro" id="IPR006426">
    <property type="entry name" value="Asn_synth_AEB"/>
</dbReference>
<evidence type="ECO:0000256" key="11">
    <source>
        <dbReference type="ARBA" id="ARBA00048741"/>
    </source>
</evidence>
<dbReference type="PIRSF" id="PIRSF001589">
    <property type="entry name" value="Asn_synthetase_glu-h"/>
    <property type="match status" value="1"/>
</dbReference>
<dbReference type="SUPFAM" id="SSF52402">
    <property type="entry name" value="Adenine nucleotide alpha hydrolases-like"/>
    <property type="match status" value="1"/>
</dbReference>
<dbReference type="GO" id="GO:0004066">
    <property type="term" value="F:asparagine synthase (glutamine-hydrolyzing) activity"/>
    <property type="evidence" value="ECO:0007669"/>
    <property type="project" value="UniProtKB-EC"/>
</dbReference>
<feature type="active site" description="For GATase activity" evidence="13">
    <location>
        <position position="2"/>
    </location>
</feature>
<dbReference type="Gene3D" id="3.40.50.620">
    <property type="entry name" value="HUPs"/>
    <property type="match status" value="1"/>
</dbReference>
<evidence type="ECO:0000256" key="5">
    <source>
        <dbReference type="ARBA" id="ARBA00022605"/>
    </source>
</evidence>
<dbReference type="OMA" id="GIVCAFD"/>
<organism evidence="17">
    <name type="scientific">Capitella teleta</name>
    <name type="common">Polychaete worm</name>
    <dbReference type="NCBI Taxonomy" id="283909"/>
    <lineage>
        <taxon>Eukaryota</taxon>
        <taxon>Metazoa</taxon>
        <taxon>Spiralia</taxon>
        <taxon>Lophotrochozoa</taxon>
        <taxon>Annelida</taxon>
        <taxon>Polychaeta</taxon>
        <taxon>Sedentaria</taxon>
        <taxon>Scolecida</taxon>
        <taxon>Capitellidae</taxon>
        <taxon>Capitella</taxon>
    </lineage>
</organism>
<dbReference type="CDD" id="cd00712">
    <property type="entry name" value="AsnB"/>
    <property type="match status" value="1"/>
</dbReference>
<dbReference type="InterPro" id="IPR014729">
    <property type="entry name" value="Rossmann-like_a/b/a_fold"/>
</dbReference>
<dbReference type="NCBIfam" id="TIGR01536">
    <property type="entry name" value="asn_synth_AEB"/>
    <property type="match status" value="1"/>
</dbReference>
<gene>
    <name evidence="17" type="ORF">CAPTEDRAFT_170790</name>
</gene>
<evidence type="ECO:0000256" key="15">
    <source>
        <dbReference type="PIRSR" id="PIRSR001589-3"/>
    </source>
</evidence>
<dbReference type="GO" id="GO:0005829">
    <property type="term" value="C:cytosol"/>
    <property type="evidence" value="ECO:0007669"/>
    <property type="project" value="TreeGrafter"/>
</dbReference>
<dbReference type="PROSITE" id="PS51278">
    <property type="entry name" value="GATASE_TYPE_2"/>
    <property type="match status" value="1"/>
</dbReference>
<feature type="binding site" evidence="14">
    <location>
        <position position="97"/>
    </location>
    <ligand>
        <name>L-glutamine</name>
        <dbReference type="ChEBI" id="CHEBI:58359"/>
    </ligand>
</feature>
<dbReference type="Pfam" id="PF13537">
    <property type="entry name" value="GATase_7"/>
    <property type="match status" value="1"/>
</dbReference>
<keyword evidence="19" id="KW-1185">Reference proteome</keyword>
<reference evidence="17 19" key="2">
    <citation type="journal article" date="2013" name="Nature">
        <title>Insights into bilaterian evolution from three spiralian genomes.</title>
        <authorList>
            <person name="Simakov O."/>
            <person name="Marletaz F."/>
            <person name="Cho S.J."/>
            <person name="Edsinger-Gonzales E."/>
            <person name="Havlak P."/>
            <person name="Hellsten U."/>
            <person name="Kuo D.H."/>
            <person name="Larsson T."/>
            <person name="Lv J."/>
            <person name="Arendt D."/>
            <person name="Savage R."/>
            <person name="Osoegawa K."/>
            <person name="de Jong P."/>
            <person name="Grimwood J."/>
            <person name="Chapman J.A."/>
            <person name="Shapiro H."/>
            <person name="Aerts A."/>
            <person name="Otillar R.P."/>
            <person name="Terry A.Y."/>
            <person name="Boore J.L."/>
            <person name="Grigoriev I.V."/>
            <person name="Lindberg D.R."/>
            <person name="Seaver E.C."/>
            <person name="Weisblat D.A."/>
            <person name="Putnam N.H."/>
            <person name="Rokhsar D.S."/>
        </authorList>
    </citation>
    <scope>NUCLEOTIDE SEQUENCE</scope>
    <source>
        <strain evidence="17 19">I ESC-2004</strain>
    </source>
</reference>
<comment type="pathway">
    <text evidence="1">Amino-acid biosynthesis; L-asparagine biosynthesis; L-asparagine from L-aspartate (L-Gln route): step 1/1.</text>
</comment>
<proteinExistence type="predicted"/>
<evidence type="ECO:0000256" key="12">
    <source>
        <dbReference type="PIRNR" id="PIRNR001589"/>
    </source>
</evidence>
<keyword evidence="9 13" id="KW-0315">Glutamine amidotransferase</keyword>
<dbReference type="STRING" id="283909.R7UWH9"/>
<dbReference type="InterPro" id="IPR001962">
    <property type="entry name" value="Asn_synthase"/>
</dbReference>
<dbReference type="AlphaFoldDB" id="R7UWH9"/>
<keyword evidence="4" id="KW-0436">Ligase</keyword>
<feature type="domain" description="Glutamine amidotransferase type-2" evidence="16">
    <location>
        <begin position="2"/>
        <end position="190"/>
    </location>
</feature>
<dbReference type="EnsemblMetazoa" id="CapteT170790">
    <property type="protein sequence ID" value="CapteP170790"/>
    <property type="gene ID" value="CapteG170790"/>
</dbReference>
<dbReference type="SUPFAM" id="SSF56235">
    <property type="entry name" value="N-terminal nucleophile aminohydrolases (Ntn hydrolases)"/>
    <property type="match status" value="1"/>
</dbReference>
<evidence type="ECO:0000313" key="17">
    <source>
        <dbReference type="EMBL" id="ELU07741.1"/>
    </source>
</evidence>
<keyword evidence="7 12" id="KW-0067">ATP-binding</keyword>
<dbReference type="EMBL" id="KB299619">
    <property type="protein sequence ID" value="ELU07741.1"/>
    <property type="molecule type" value="Genomic_DNA"/>
</dbReference>
<evidence type="ECO:0000313" key="19">
    <source>
        <dbReference type="Proteomes" id="UP000014760"/>
    </source>
</evidence>
<evidence type="ECO:0000256" key="10">
    <source>
        <dbReference type="ARBA" id="ARBA00030234"/>
    </source>
</evidence>
<feature type="site" description="Important for beta-aspartyl-AMP intermediate formation" evidence="15">
    <location>
        <position position="357"/>
    </location>
</feature>
<dbReference type="EC" id="6.3.5.4" evidence="2"/>
<dbReference type="PANTHER" id="PTHR11772:SF23">
    <property type="entry name" value="ASPARAGINE SYNTHETASE [GLUTAMINE-HYDROLYZING]"/>
    <property type="match status" value="1"/>
</dbReference>
<reference evidence="18" key="3">
    <citation type="submission" date="2015-06" db="UniProtKB">
        <authorList>
            <consortium name="EnsemblMetazoa"/>
        </authorList>
    </citation>
    <scope>IDENTIFICATION</scope>
</reference>
<dbReference type="FunFam" id="3.40.50.620:FF:000090">
    <property type="entry name" value="asparagine synthetase [glutamine-hydrolyzing]"/>
    <property type="match status" value="1"/>
</dbReference>
<sequence>MCGIWLIFGTDQCVSKQTKSCLKIQHRGPDCFRIESVPQLRGCAFGFHRLTLLDSLRGMQPMRLHDMPHLWLCYNGEIYNHKQVQKEFDFNYETRLDGECVLHLYEQGGIEFACQHLDGVFGLSILDMSKRLLHIARDTFGVRPLFKMLTRDGTLAVCSEAKGLTDIVHNQIQFNVEWVEPGTYETYSIRDDGKVDLVCKNRFHSIGDPPLYETLAPQYEDDVSANIRSVLKAAVRKRLMAERRIGCLLSGGLDSSLIAALVVQTAREEGFTYPIQTFSVGMPGSTDLAAAKKVAEYIGSDHHEVLFSPEEGFSILDELIYHLETYDITTVRASVGMYILSKYISEKTENIVVFSGEGADEVAQGYIYFHKAPDAKAADEEGRRLLRDLFYFDVLRADRSTAAHGLECRVPFLDHQFTAYYLSLPAGDRQPQHGIEKYLLRKAFSGTGLLPDEILWRPKEDFADGVSSVKKGWFEILQELVETKVTNEHLWQAPQLYAHNTPETKEAFHHRQIFEWYFMGHSSRIPYFWMPKWTNVNDPSARILEHYKHDQHMVVWVENL</sequence>
<evidence type="ECO:0000256" key="7">
    <source>
        <dbReference type="ARBA" id="ARBA00022840"/>
    </source>
</evidence>
<evidence type="ECO:0000256" key="1">
    <source>
        <dbReference type="ARBA" id="ARBA00005187"/>
    </source>
</evidence>
<dbReference type="HOGENOM" id="CLU_014658_2_1_1"/>
<feature type="binding site" evidence="14">
    <location>
        <position position="248"/>
    </location>
    <ligand>
        <name>ATP</name>
        <dbReference type="ChEBI" id="CHEBI:30616"/>
    </ligand>
</feature>
<feature type="binding site" evidence="14">
    <location>
        <position position="280"/>
    </location>
    <ligand>
        <name>ATP</name>
        <dbReference type="ChEBI" id="CHEBI:30616"/>
    </ligand>
</feature>
<dbReference type="Pfam" id="PF00733">
    <property type="entry name" value="Asn_synthase"/>
    <property type="match status" value="1"/>
</dbReference>
<evidence type="ECO:0000256" key="9">
    <source>
        <dbReference type="ARBA" id="ARBA00022962"/>
    </source>
</evidence>
<dbReference type="InterPro" id="IPR033738">
    <property type="entry name" value="AsnB_N"/>
</dbReference>
<name>R7UWH9_CAPTE</name>
<keyword evidence="6 12" id="KW-0547">Nucleotide-binding</keyword>
<dbReference type="EMBL" id="AMQN01001098">
    <property type="status" value="NOT_ANNOTATED_CDS"/>
    <property type="molecule type" value="Genomic_DNA"/>
</dbReference>
<dbReference type="PANTHER" id="PTHR11772">
    <property type="entry name" value="ASPARAGINE SYNTHETASE"/>
    <property type="match status" value="1"/>
</dbReference>
<evidence type="ECO:0000256" key="6">
    <source>
        <dbReference type="ARBA" id="ARBA00022741"/>
    </source>
</evidence>
<dbReference type="UniPathway" id="UPA00134">
    <property type="reaction ID" value="UER00195"/>
</dbReference>
<evidence type="ECO:0000256" key="2">
    <source>
        <dbReference type="ARBA" id="ARBA00012737"/>
    </source>
</evidence>
<dbReference type="InterPro" id="IPR017932">
    <property type="entry name" value="GATase_2_dom"/>
</dbReference>